<name>A0ABY7C466_9HYPH</name>
<gene>
    <name evidence="2" type="ORF">OH818_12295</name>
</gene>
<evidence type="ECO:0000256" key="1">
    <source>
        <dbReference type="ARBA" id="ARBA00001954"/>
    </source>
</evidence>
<dbReference type="Proteomes" id="UP001164020">
    <property type="component" value="Chromosome"/>
</dbReference>
<dbReference type="Pfam" id="PF05721">
    <property type="entry name" value="PhyH"/>
    <property type="match status" value="1"/>
</dbReference>
<dbReference type="RefSeq" id="WP_268883240.1">
    <property type="nucleotide sequence ID" value="NZ_CP114029.1"/>
</dbReference>
<comment type="cofactor">
    <cofactor evidence="1">
        <name>Fe(2+)</name>
        <dbReference type="ChEBI" id="CHEBI:29033"/>
    </cofactor>
</comment>
<evidence type="ECO:0000313" key="2">
    <source>
        <dbReference type="EMBL" id="WAP70719.1"/>
    </source>
</evidence>
<dbReference type="Gene3D" id="2.60.120.620">
    <property type="entry name" value="q2cbj1_9rhob like domain"/>
    <property type="match status" value="1"/>
</dbReference>
<dbReference type="PANTHER" id="PTHR20883:SF48">
    <property type="entry name" value="ECTOINE DIOXYGENASE"/>
    <property type="match status" value="1"/>
</dbReference>
<protein>
    <submittedName>
        <fullName evidence="2">Phytanoyl-CoA dioxygenase family protein</fullName>
    </submittedName>
</protein>
<dbReference type="SUPFAM" id="SSF51197">
    <property type="entry name" value="Clavaminate synthase-like"/>
    <property type="match status" value="1"/>
</dbReference>
<accession>A0ABY7C466</accession>
<sequence length="283" mass="31221">MPKRLIDTEIARFREDGLLFPLRALPEEKIAEHRAALEAIEAGRAGRIPPTLNAKIHLLLPWAWSLVHAPAIVDAVEDLLGPDVLCWGTSFIIKNAGADRYVTWHQDATHWRLTGVRAVTAWLAFTPSTPENGGVRMVPGTNHTVLEHRDNGDARNMLGRREEVVAEVDEDRAVDVTLAPGEMSLHDPLIVHGSNANMSNERRIGFAIRYIAGDIGQRAGLRNSATLVRGRDHGLFDLETAPEADFHPAALRRHARALRQGIDVIFKGDRVDSPDGTDVSHRG</sequence>
<proteinExistence type="predicted"/>
<keyword evidence="3" id="KW-1185">Reference proteome</keyword>
<dbReference type="EMBL" id="CP114029">
    <property type="protein sequence ID" value="WAP70719.1"/>
    <property type="molecule type" value="Genomic_DNA"/>
</dbReference>
<evidence type="ECO:0000313" key="3">
    <source>
        <dbReference type="Proteomes" id="UP001164020"/>
    </source>
</evidence>
<dbReference type="GO" id="GO:0051213">
    <property type="term" value="F:dioxygenase activity"/>
    <property type="evidence" value="ECO:0007669"/>
    <property type="project" value="UniProtKB-KW"/>
</dbReference>
<dbReference type="InterPro" id="IPR008775">
    <property type="entry name" value="Phytyl_CoA_dOase-like"/>
</dbReference>
<organism evidence="2 3">
    <name type="scientific">Jiella pelagia</name>
    <dbReference type="NCBI Taxonomy" id="2986949"/>
    <lineage>
        <taxon>Bacteria</taxon>
        <taxon>Pseudomonadati</taxon>
        <taxon>Pseudomonadota</taxon>
        <taxon>Alphaproteobacteria</taxon>
        <taxon>Hyphomicrobiales</taxon>
        <taxon>Aurantimonadaceae</taxon>
        <taxon>Jiella</taxon>
    </lineage>
</organism>
<keyword evidence="2" id="KW-0223">Dioxygenase</keyword>
<keyword evidence="2" id="KW-0560">Oxidoreductase</keyword>
<reference evidence="2" key="1">
    <citation type="submission" date="2022-12" db="EMBL/GenBank/DDBJ databases">
        <title>Jiella pelagia sp. nov., isolated from phosphonate enriched culture of Northwest Pacific surface seawater.</title>
        <authorList>
            <person name="Shin D.Y."/>
            <person name="Hwang C.Y."/>
        </authorList>
    </citation>
    <scope>NUCLEOTIDE SEQUENCE</scope>
    <source>
        <strain evidence="2">HL-NP1</strain>
    </source>
</reference>
<dbReference type="PANTHER" id="PTHR20883">
    <property type="entry name" value="PHYTANOYL-COA DIOXYGENASE DOMAIN CONTAINING 1"/>
    <property type="match status" value="1"/>
</dbReference>